<accession>A0ABY3PPG3</accession>
<organism evidence="2 3">
    <name type="scientific">Gloeobacter morelensis MG652769</name>
    <dbReference type="NCBI Taxonomy" id="2781736"/>
    <lineage>
        <taxon>Bacteria</taxon>
        <taxon>Bacillati</taxon>
        <taxon>Cyanobacteriota</taxon>
        <taxon>Cyanophyceae</taxon>
        <taxon>Gloeobacterales</taxon>
        <taxon>Gloeobacteraceae</taxon>
        <taxon>Gloeobacter</taxon>
        <taxon>Gloeobacter morelensis</taxon>
    </lineage>
</organism>
<evidence type="ECO:0000313" key="3">
    <source>
        <dbReference type="Proteomes" id="UP001054846"/>
    </source>
</evidence>
<dbReference type="PANTHER" id="PTHR33677:SF3">
    <property type="entry name" value="COPPER-SENSING TRANSCRIPTIONAL REPRESSOR RICR"/>
    <property type="match status" value="1"/>
</dbReference>
<dbReference type="InterPro" id="IPR038390">
    <property type="entry name" value="Metal_Tscrpt_repr_sf"/>
</dbReference>
<dbReference type="Pfam" id="PF02583">
    <property type="entry name" value="Trns_repr_metal"/>
    <property type="match status" value="1"/>
</dbReference>
<evidence type="ECO:0000256" key="1">
    <source>
        <dbReference type="SAM" id="MobiDB-lite"/>
    </source>
</evidence>
<dbReference type="Gene3D" id="1.20.58.1000">
    <property type="entry name" value="Metal-sensitive repressor, helix protomer"/>
    <property type="match status" value="1"/>
</dbReference>
<evidence type="ECO:0000313" key="2">
    <source>
        <dbReference type="EMBL" id="UFP95603.1"/>
    </source>
</evidence>
<name>A0ABY3PPG3_9CYAN</name>
<feature type="region of interest" description="Disordered" evidence="1">
    <location>
        <begin position="1"/>
        <end position="22"/>
    </location>
</feature>
<keyword evidence="3" id="KW-1185">Reference proteome</keyword>
<dbReference type="Proteomes" id="UP001054846">
    <property type="component" value="Chromosome"/>
</dbReference>
<dbReference type="CDD" id="cd10158">
    <property type="entry name" value="CsoR-like_DUF156_1"/>
    <property type="match status" value="1"/>
</dbReference>
<dbReference type="InterPro" id="IPR003735">
    <property type="entry name" value="Metal_Tscrpt_repr"/>
</dbReference>
<dbReference type="EMBL" id="CP063845">
    <property type="protein sequence ID" value="UFP95603.1"/>
    <property type="molecule type" value="Genomic_DNA"/>
</dbReference>
<reference evidence="2 3" key="1">
    <citation type="journal article" date="2021" name="Genome Biol. Evol.">
        <title>Complete Genome Sequencing of a Novel Gloeobacter Species from a Waterfall Cave in Mexico.</title>
        <authorList>
            <person name="Saw J.H."/>
            <person name="Cardona T."/>
            <person name="Montejano G."/>
        </authorList>
    </citation>
    <scope>NUCLEOTIDE SEQUENCE [LARGE SCALE GENOMIC DNA]</scope>
    <source>
        <strain evidence="2">MG652769</strain>
    </source>
</reference>
<sequence length="107" mass="11653">MAPEVRPSLPTSPTGSIHTHDPAHTKMLLDRLARIEGHVRGIGNMVREDRPCPDVLVQISAVRAALNQVAKLVLKEHLSDCVVHAVENGGAHAEIQALNQAIDRYID</sequence>
<dbReference type="PANTHER" id="PTHR33677">
    <property type="entry name" value="TRANSCRIPTIONAL REPRESSOR FRMR-RELATED"/>
    <property type="match status" value="1"/>
</dbReference>
<gene>
    <name evidence="2" type="ORF">ISF26_04995</name>
</gene>
<proteinExistence type="predicted"/>
<dbReference type="RefSeq" id="WP_230842829.1">
    <property type="nucleotide sequence ID" value="NZ_CP063845.1"/>
</dbReference>
<protein>
    <submittedName>
        <fullName evidence="2">Metal-sensing transcriptional repressor</fullName>
    </submittedName>
</protein>